<keyword evidence="5 10" id="KW-0328">Glycosyltransferase</keyword>
<evidence type="ECO:0000256" key="2">
    <source>
        <dbReference type="ARBA" id="ARBA00005684"/>
    </source>
</evidence>
<dbReference type="GO" id="GO:0005975">
    <property type="term" value="P:carbohydrate metabolic process"/>
    <property type="evidence" value="ECO:0007669"/>
    <property type="project" value="InterPro"/>
</dbReference>
<sequence length="499" mass="58396">MYKRRSGILLHITSLPSPYGIGDFGPFAYKFIDFLAETKQCLWQILPLNPTSLPYGNSPYSSCSAFAGNPIVISPDMLVEDGLLAKPDIEGGRRLPNNRTDYANTTVYKEGILQKAYKNFQIQKKEKYAFPLFCEQNAHWLDDYTLFIALKEYFQGKVWSDWPAEIKHRKPDAMVEWREKLKERTEKERFIQYIFFKQWHKLKEYCNKKNIQIIGDIPIYVTYDSADVWSHPELFKLDENKQPSFVAGVPPDYFSETGQKWGNPIYTWDFHKETEFLWWIKRIEHNMKLFDIVRLDHFRGFVAYWEIPAHEETAINGTWVEAPVEDFFTTIFKHFPNLPLIAEDLGTITPEVKLVMQMFQFPGMKLLLFAFGDDVAKNPYVPHNYEKNCVVYTGTHDNNTIKGWFKNETNEETRKKLFKYLGRDVSETNVCRELIRLAMMSVANTAIIPMQDILELDEEARMNLPATTENNWAWRLLSEQLTPSVTNALREITGIYGRS</sequence>
<proteinExistence type="inferred from homology"/>
<dbReference type="InterPro" id="IPR017853">
    <property type="entry name" value="GH"/>
</dbReference>
<reference evidence="14" key="4">
    <citation type="submission" date="2017-10" db="EMBL/GenBank/DDBJ databases">
        <authorList>
            <person name="Frank J."/>
        </authorList>
    </citation>
    <scope>NUCLEOTIDE SEQUENCE [LARGE SCALE GENOMIC DNA]</scope>
</reference>
<keyword evidence="14" id="KW-1185">Reference proteome</keyword>
<dbReference type="Pfam" id="PF02446">
    <property type="entry name" value="Glyco_hydro_77"/>
    <property type="match status" value="1"/>
</dbReference>
<evidence type="ECO:0000256" key="1">
    <source>
        <dbReference type="ARBA" id="ARBA00000439"/>
    </source>
</evidence>
<dbReference type="Proteomes" id="UP000501926">
    <property type="component" value="Chromosome"/>
</dbReference>
<dbReference type="Gene3D" id="3.20.20.80">
    <property type="entry name" value="Glycosidases"/>
    <property type="match status" value="1"/>
</dbReference>
<gene>
    <name evidence="11" type="primary">malQ</name>
    <name evidence="12" type="ORF">KsCSTR_14650</name>
    <name evidence="13" type="ORF">KSMBR1_1066</name>
    <name evidence="11" type="ORF">kuste3059</name>
</gene>
<accession>Q1Q1C3</accession>
<evidence type="ECO:0000313" key="13">
    <source>
        <dbReference type="EMBL" id="SOH03569.1"/>
    </source>
</evidence>
<dbReference type="NCBIfam" id="NF011079">
    <property type="entry name" value="PRK14508.1-2"/>
    <property type="match status" value="1"/>
</dbReference>
<keyword evidence="6 10" id="KW-0808">Transferase</keyword>
<reference evidence="13" key="3">
    <citation type="submission" date="2017-10" db="EMBL/GenBank/DDBJ databases">
        <authorList>
            <person name="Banno H."/>
            <person name="Chua N.-H."/>
        </authorList>
    </citation>
    <scope>NUCLEOTIDE SEQUENCE [LARGE SCALE GENOMIC DNA]</scope>
    <source>
        <strain evidence="13">Kuenenia_mbr1_ru-nijmegen</strain>
    </source>
</reference>
<dbReference type="OrthoDB" id="9811841at2"/>
<comment type="catalytic activity">
    <reaction evidence="1 10">
        <text>Transfers a segment of a (1-&gt;4)-alpha-D-glucan to a new position in an acceptor, which may be glucose or a (1-&gt;4)-alpha-D-glucan.</text>
        <dbReference type="EC" id="2.4.1.25"/>
    </reaction>
</comment>
<reference evidence="11" key="1">
    <citation type="journal article" date="2006" name="Nature">
        <title>Deciphering the evolution and metabolism of an anammox bacterium from a community genome.</title>
        <authorList>
            <person name="Strous M."/>
            <person name="Pelletier E."/>
            <person name="Mangenot S."/>
            <person name="Rattei T."/>
            <person name="Lehner A."/>
            <person name="Taylor M.W."/>
            <person name="Horn M."/>
            <person name="Daims H."/>
            <person name="Bartol-Mavel D."/>
            <person name="Wincker P."/>
            <person name="Barbe V."/>
            <person name="Fonknechten N."/>
            <person name="Vallenet D."/>
            <person name="Segurens B."/>
            <person name="Schenowitz-Truong C."/>
            <person name="Medigue C."/>
            <person name="Collingro A."/>
            <person name="Snel B."/>
            <person name="Dutilh B.E."/>
            <person name="OpDenCamp H.J.M."/>
            <person name="vanDerDrift C."/>
            <person name="Cirpus I."/>
            <person name="vanDePas-Schoonen K.T."/>
            <person name="Harhangi H.R."/>
            <person name="vanNiftrik L."/>
            <person name="Schmid M."/>
            <person name="Keltjens J."/>
            <person name="vanDeVossenberg J."/>
            <person name="Kartal B."/>
            <person name="Meier H."/>
            <person name="Frishman D."/>
            <person name="Huynen M.A."/>
            <person name="Mewes H."/>
            <person name="Weissenbach J."/>
            <person name="Jetten M.S.M."/>
            <person name="Wagner M."/>
            <person name="LePaslier D."/>
        </authorList>
    </citation>
    <scope>NUCLEOTIDE SEQUENCE</scope>
</reference>
<evidence type="ECO:0000256" key="3">
    <source>
        <dbReference type="ARBA" id="ARBA00012560"/>
    </source>
</evidence>
<dbReference type="EC" id="2.4.1.25" evidence="3 10"/>
<reference evidence="12 15" key="5">
    <citation type="submission" date="2020-02" db="EMBL/GenBank/DDBJ databases">
        <title>Newly sequenced genome of strain CSTR1 showed variability in Candidatus Kuenenia stuttgartiensis genomes.</title>
        <authorList>
            <person name="Ding C."/>
            <person name="Adrian L."/>
        </authorList>
    </citation>
    <scope>NUCLEOTIDE SEQUENCE [LARGE SCALE GENOMIC DNA]</scope>
    <source>
        <strain evidence="12 15">CSTR1</strain>
    </source>
</reference>
<dbReference type="Proteomes" id="UP000221734">
    <property type="component" value="Chromosome Kuenenia_stuttgartiensis_MBR1"/>
</dbReference>
<evidence type="ECO:0000313" key="11">
    <source>
        <dbReference type="EMBL" id="CAJ73815.1"/>
    </source>
</evidence>
<protein>
    <recommendedName>
        <fullName evidence="4 10">4-alpha-glucanotransferase</fullName>
        <ecNumber evidence="3 10">2.4.1.25</ecNumber>
    </recommendedName>
    <alternativeName>
        <fullName evidence="8 10">Amylomaltase</fullName>
    </alternativeName>
    <alternativeName>
        <fullName evidence="9 10">Disproportionating enzyme</fullName>
    </alternativeName>
</protein>
<comment type="similarity">
    <text evidence="2 10">Belongs to the disproportionating enzyme family.</text>
</comment>
<evidence type="ECO:0000313" key="12">
    <source>
        <dbReference type="EMBL" id="QII10844.1"/>
    </source>
</evidence>
<dbReference type="PANTHER" id="PTHR32438">
    <property type="entry name" value="4-ALPHA-GLUCANOTRANSFERASE DPE1, CHLOROPLASTIC/AMYLOPLASTIC"/>
    <property type="match status" value="1"/>
</dbReference>
<dbReference type="PANTHER" id="PTHR32438:SF5">
    <property type="entry name" value="4-ALPHA-GLUCANOTRANSFERASE DPE1, CHLOROPLASTIC_AMYLOPLASTIC"/>
    <property type="match status" value="1"/>
</dbReference>
<dbReference type="AlphaFoldDB" id="Q1Q1C3"/>
<dbReference type="EMBL" id="CP049055">
    <property type="protein sequence ID" value="QII10844.1"/>
    <property type="molecule type" value="Genomic_DNA"/>
</dbReference>
<evidence type="ECO:0000256" key="7">
    <source>
        <dbReference type="ARBA" id="ARBA00023277"/>
    </source>
</evidence>
<dbReference type="EMBL" id="CT573071">
    <property type="protein sequence ID" value="CAJ73815.1"/>
    <property type="molecule type" value="Genomic_DNA"/>
</dbReference>
<evidence type="ECO:0000256" key="4">
    <source>
        <dbReference type="ARBA" id="ARBA00020295"/>
    </source>
</evidence>
<dbReference type="GO" id="GO:0004134">
    <property type="term" value="F:4-alpha-glucanotransferase activity"/>
    <property type="evidence" value="ECO:0007669"/>
    <property type="project" value="UniProtKB-EC"/>
</dbReference>
<dbReference type="EMBL" id="LT934425">
    <property type="protein sequence ID" value="SOH03569.1"/>
    <property type="molecule type" value="Genomic_DNA"/>
</dbReference>
<evidence type="ECO:0000256" key="9">
    <source>
        <dbReference type="ARBA" id="ARBA00031501"/>
    </source>
</evidence>
<dbReference type="CAZy" id="GH77">
    <property type="family name" value="Glycoside Hydrolase Family 77"/>
</dbReference>
<dbReference type="InterPro" id="IPR003385">
    <property type="entry name" value="Glyco_hydro_77"/>
</dbReference>
<evidence type="ECO:0000256" key="8">
    <source>
        <dbReference type="ARBA" id="ARBA00031423"/>
    </source>
</evidence>
<dbReference type="KEGG" id="kst:KSMBR1_1066"/>
<evidence type="ECO:0000313" key="15">
    <source>
        <dbReference type="Proteomes" id="UP000501926"/>
    </source>
</evidence>
<dbReference type="RefSeq" id="WP_099324383.1">
    <property type="nucleotide sequence ID" value="NZ_CP049055.1"/>
</dbReference>
<dbReference type="NCBIfam" id="NF011080">
    <property type="entry name" value="PRK14508.1-3"/>
    <property type="match status" value="1"/>
</dbReference>
<evidence type="ECO:0000256" key="5">
    <source>
        <dbReference type="ARBA" id="ARBA00022676"/>
    </source>
</evidence>
<organism evidence="11">
    <name type="scientific">Kuenenia stuttgartiensis</name>
    <dbReference type="NCBI Taxonomy" id="174633"/>
    <lineage>
        <taxon>Bacteria</taxon>
        <taxon>Pseudomonadati</taxon>
        <taxon>Planctomycetota</taxon>
        <taxon>Candidatus Brocadiia</taxon>
        <taxon>Candidatus Brocadiales</taxon>
        <taxon>Candidatus Brocadiaceae</taxon>
        <taxon>Candidatus Kuenenia</taxon>
    </lineage>
</organism>
<dbReference type="NCBIfam" id="TIGR00217">
    <property type="entry name" value="malQ"/>
    <property type="match status" value="1"/>
</dbReference>
<dbReference type="SUPFAM" id="SSF51445">
    <property type="entry name" value="(Trans)glycosidases"/>
    <property type="match status" value="1"/>
</dbReference>
<name>Q1Q1C3_KUEST</name>
<evidence type="ECO:0000313" key="14">
    <source>
        <dbReference type="Proteomes" id="UP000221734"/>
    </source>
</evidence>
<evidence type="ECO:0000256" key="10">
    <source>
        <dbReference type="RuleBase" id="RU361207"/>
    </source>
</evidence>
<evidence type="ECO:0000256" key="6">
    <source>
        <dbReference type="ARBA" id="ARBA00022679"/>
    </source>
</evidence>
<keyword evidence="7 10" id="KW-0119">Carbohydrate metabolism</keyword>
<reference evidence="11" key="2">
    <citation type="submission" date="2006-01" db="EMBL/GenBank/DDBJ databases">
        <authorList>
            <person name="Genoscope"/>
        </authorList>
    </citation>
    <scope>NUCLEOTIDE SEQUENCE</scope>
</reference>